<reference evidence="2 3" key="1">
    <citation type="journal article" date="2013" name="PLoS ONE">
        <title>Predicting the Proteins of Angomonas deanei, Strigomonas culicis and Their Respective Endosymbionts Reveals New Aspects of the Trypanosomatidae Family.</title>
        <authorList>
            <person name="Motta M.C."/>
            <person name="Martins A.C."/>
            <person name="de Souza S.S."/>
            <person name="Catta-Preta C.M."/>
            <person name="Silva R."/>
            <person name="Klein C.C."/>
            <person name="de Almeida L.G."/>
            <person name="de Lima Cunha O."/>
            <person name="Ciapina L.P."/>
            <person name="Brocchi M."/>
            <person name="Colabardini A.C."/>
            <person name="de Araujo Lima B."/>
            <person name="Machado C.R."/>
            <person name="de Almeida Soares C.M."/>
            <person name="Probst C.M."/>
            <person name="de Menezes C.B."/>
            <person name="Thompson C.E."/>
            <person name="Bartholomeu D.C."/>
            <person name="Gradia D.F."/>
            <person name="Pavoni D.P."/>
            <person name="Grisard E.C."/>
            <person name="Fantinatti-Garboggini F."/>
            <person name="Marchini F.K."/>
            <person name="Rodrigues-Luiz G.F."/>
            <person name="Wagner G."/>
            <person name="Goldman G.H."/>
            <person name="Fietto J.L."/>
            <person name="Elias M.C."/>
            <person name="Goldman M.H."/>
            <person name="Sagot M.F."/>
            <person name="Pereira M."/>
            <person name="Stoco P.H."/>
            <person name="de Mendonca-Neto R.P."/>
            <person name="Teixeira S.M."/>
            <person name="Maciel T.E."/>
            <person name="de Oliveira Mendes T.A."/>
            <person name="Urmenyi T.P."/>
            <person name="de Souza W."/>
            <person name="Schenkman S."/>
            <person name="de Vasconcelos A.T."/>
        </authorList>
    </citation>
    <scope>NUCLEOTIDE SEQUENCE [LARGE SCALE GENOMIC DNA]</scope>
</reference>
<feature type="region of interest" description="Disordered" evidence="1">
    <location>
        <begin position="188"/>
        <end position="217"/>
    </location>
</feature>
<feature type="compositionally biased region" description="Basic residues" evidence="1">
    <location>
        <begin position="466"/>
        <end position="476"/>
    </location>
</feature>
<accession>S9UKS1</accession>
<feature type="compositionally biased region" description="Basic and acidic residues" evidence="1">
    <location>
        <begin position="335"/>
        <end position="363"/>
    </location>
</feature>
<feature type="compositionally biased region" description="Basic residues" evidence="1">
    <location>
        <begin position="378"/>
        <end position="390"/>
    </location>
</feature>
<feature type="compositionally biased region" description="Low complexity" evidence="1">
    <location>
        <begin position="393"/>
        <end position="423"/>
    </location>
</feature>
<evidence type="ECO:0000313" key="2">
    <source>
        <dbReference type="EMBL" id="EPY15266.1"/>
    </source>
</evidence>
<dbReference type="Proteomes" id="UP000015354">
    <property type="component" value="Unassembled WGS sequence"/>
</dbReference>
<feature type="compositionally biased region" description="Acidic residues" evidence="1">
    <location>
        <begin position="424"/>
        <end position="458"/>
    </location>
</feature>
<organism evidence="2 3">
    <name type="scientific">Strigomonas culicis</name>
    <dbReference type="NCBI Taxonomy" id="28005"/>
    <lineage>
        <taxon>Eukaryota</taxon>
        <taxon>Discoba</taxon>
        <taxon>Euglenozoa</taxon>
        <taxon>Kinetoplastea</taxon>
        <taxon>Metakinetoplastina</taxon>
        <taxon>Trypanosomatida</taxon>
        <taxon>Trypanosomatidae</taxon>
        <taxon>Strigomonadinae</taxon>
        <taxon>Strigomonas</taxon>
    </lineage>
</organism>
<dbReference type="EMBL" id="ATMH01012323">
    <property type="protein sequence ID" value="EPY15266.1"/>
    <property type="molecule type" value="Genomic_DNA"/>
</dbReference>
<evidence type="ECO:0000313" key="3">
    <source>
        <dbReference type="Proteomes" id="UP000015354"/>
    </source>
</evidence>
<name>S9UKS1_9TRYP</name>
<keyword evidence="3" id="KW-1185">Reference proteome</keyword>
<protein>
    <submittedName>
        <fullName evidence="2">Uncharacterized protein</fullName>
    </submittedName>
</protein>
<proteinExistence type="predicted"/>
<feature type="region of interest" description="Disordered" evidence="1">
    <location>
        <begin position="335"/>
        <end position="483"/>
    </location>
</feature>
<comment type="caution">
    <text evidence="2">The sequence shown here is derived from an EMBL/GenBank/DDBJ whole genome shotgun (WGS) entry which is preliminary data.</text>
</comment>
<gene>
    <name evidence="2" type="ORF">STCU_12180</name>
</gene>
<sequence length="540" mass="57349">MVVLPLHCMALTPTPVAPSREPRPSAAAAGAAGPAAHTNGSPFLQFFTHFLLGLNAVVSLPPAEALAPAPAKLRLSSLSFFSNAMMDAVSCGITHRAVIIHADVRRIVISKMEKGRTARHGTSYVGSLESILSMTPKDASEPTRESMVFTHEALEAINLCEPGFKENLIHCFGTKAYAYFVRQMEKEQHTAPPPVSAKGKGKGKGRRAAAPAAPPDVGSPYGAVNRLLARVVRESPLEESFTAFANATSTAPLVGATASRGGGGGPTAAGGRQAKMAFHTLNPQHTYNSYIACTDRRLPLLITGDALRVKGLYHLLHYVGRQCSAAVLRVVQEERRAKERERSERQRAAAAPRRAEGAPRAEEVAGTGRSDAKDAKGAPRKAPKDRKRRRDASSSSSSDEDSSSGSSDASASSGGSSDGSSADSDAESSETSSSEDEATSDSDSDDSESSSDSDDDSDATSTDSHRRGRSGRKRAWLRVQRPPLPQAPYQCTAIGSAIWSGMMEDHEGERERHRVFAEELQRSAAECGTASTSVLWKAII</sequence>
<dbReference type="AlphaFoldDB" id="S9UKS1"/>
<feature type="compositionally biased region" description="Low complexity" evidence="1">
    <location>
        <begin position="208"/>
        <end position="217"/>
    </location>
</feature>
<evidence type="ECO:0000256" key="1">
    <source>
        <dbReference type="SAM" id="MobiDB-lite"/>
    </source>
</evidence>